<dbReference type="WBParaSite" id="EEL_0000586101-mRNA-1">
    <property type="protein sequence ID" value="EEL_0000586101-mRNA-1"/>
    <property type="gene ID" value="EEL_0000586101"/>
</dbReference>
<dbReference type="PANTHER" id="PTHR10686">
    <property type="entry name" value="FOLATE TRANSPORTER"/>
    <property type="match status" value="1"/>
</dbReference>
<keyword evidence="3" id="KW-1185">Reference proteome</keyword>
<dbReference type="InterPro" id="IPR002666">
    <property type="entry name" value="Folate_carrier"/>
</dbReference>
<evidence type="ECO:0000313" key="4">
    <source>
        <dbReference type="WBParaSite" id="EEL_0000586101-mRNA-1"/>
    </source>
</evidence>
<evidence type="ECO:0000313" key="3">
    <source>
        <dbReference type="Proteomes" id="UP000050640"/>
    </source>
</evidence>
<proteinExistence type="inferred from homology"/>
<name>A0A0R3RUY1_9BILA</name>
<evidence type="ECO:0000256" key="2">
    <source>
        <dbReference type="SAM" id="Phobius"/>
    </source>
</evidence>
<keyword evidence="2" id="KW-0812">Transmembrane</keyword>
<feature type="transmembrane region" description="Helical" evidence="2">
    <location>
        <begin position="82"/>
        <end position="108"/>
    </location>
</feature>
<feature type="transmembrane region" description="Helical" evidence="2">
    <location>
        <begin position="120"/>
        <end position="141"/>
    </location>
</feature>
<dbReference type="Pfam" id="PF01770">
    <property type="entry name" value="Folate_carrier"/>
    <property type="match status" value="1"/>
</dbReference>
<protein>
    <submittedName>
        <fullName evidence="4">Na_Ca_ex domain-containing protein</fullName>
    </submittedName>
</protein>
<comment type="similarity">
    <text evidence="1">Belongs to the reduced folate carrier (RFC) transporter (TC 2.A.48) family.</text>
</comment>
<keyword evidence="2" id="KW-0472">Membrane</keyword>
<keyword evidence="2" id="KW-1133">Transmembrane helix</keyword>
<dbReference type="Proteomes" id="UP000050640">
    <property type="component" value="Unplaced"/>
</dbReference>
<sequence>MQNISDNFNGITESINTLIGAIISFSLQYVEIDWKAHDELIFSISSALIALFLISISQTNFKSMIALNIQFCSATIAEELDSASYGFIFGSNTFVAILLGTIITFTFADKHGFARSIREQFFVYSGYFGIIVLIFIIIIACKYTKQRRSDRHDIDLRNNDLSYDNNTLSLNNTAISKLAEVNFRNNTVTKKESSTTRRIIHPNAITFQNSIPVHEHTYHINRQTHTRTYIYMRVHTETDISLIANYNLTYNVDRILQHLHVSI</sequence>
<organism evidence="3 4">
    <name type="scientific">Elaeophora elaphi</name>
    <dbReference type="NCBI Taxonomy" id="1147741"/>
    <lineage>
        <taxon>Eukaryota</taxon>
        <taxon>Metazoa</taxon>
        <taxon>Ecdysozoa</taxon>
        <taxon>Nematoda</taxon>
        <taxon>Chromadorea</taxon>
        <taxon>Rhabditida</taxon>
        <taxon>Spirurina</taxon>
        <taxon>Spiruromorpha</taxon>
        <taxon>Filarioidea</taxon>
        <taxon>Onchocercidae</taxon>
        <taxon>Elaeophora</taxon>
    </lineage>
</organism>
<dbReference type="PANTHER" id="PTHR10686:SF18">
    <property type="entry name" value="IP11787P-RELATED"/>
    <property type="match status" value="1"/>
</dbReference>
<evidence type="ECO:0000256" key="1">
    <source>
        <dbReference type="ARBA" id="ARBA00005773"/>
    </source>
</evidence>
<dbReference type="AlphaFoldDB" id="A0A0R3RUY1"/>
<feature type="transmembrane region" description="Helical" evidence="2">
    <location>
        <begin position="40"/>
        <end position="61"/>
    </location>
</feature>
<dbReference type="GO" id="GO:0090482">
    <property type="term" value="F:vitamin transmembrane transporter activity"/>
    <property type="evidence" value="ECO:0007669"/>
    <property type="project" value="InterPro"/>
</dbReference>
<dbReference type="GO" id="GO:0005886">
    <property type="term" value="C:plasma membrane"/>
    <property type="evidence" value="ECO:0007669"/>
    <property type="project" value="TreeGrafter"/>
</dbReference>
<accession>A0A0R3RUY1</accession>
<reference evidence="4" key="1">
    <citation type="submission" date="2017-02" db="UniProtKB">
        <authorList>
            <consortium name="WormBaseParasite"/>
        </authorList>
    </citation>
    <scope>IDENTIFICATION</scope>
</reference>